<dbReference type="InterPro" id="IPR037126">
    <property type="entry name" value="PdaC/RsiV-like_sf"/>
</dbReference>
<evidence type="ECO:0000259" key="1">
    <source>
        <dbReference type="Pfam" id="PF11738"/>
    </source>
</evidence>
<dbReference type="AlphaFoldDB" id="A0A6I1MKK0"/>
<evidence type="ECO:0000313" key="3">
    <source>
        <dbReference type="Proteomes" id="UP000430345"/>
    </source>
</evidence>
<dbReference type="InterPro" id="IPR021729">
    <property type="entry name" value="DUF3298"/>
</dbReference>
<dbReference type="OrthoDB" id="210273at2"/>
<dbReference type="EMBL" id="WHJC01000078">
    <property type="protein sequence ID" value="MPQ43540.1"/>
    <property type="molecule type" value="Genomic_DNA"/>
</dbReference>
<proteinExistence type="predicted"/>
<dbReference type="RefSeq" id="WP_152889153.1">
    <property type="nucleotide sequence ID" value="NZ_WHJC01000078.1"/>
</dbReference>
<dbReference type="Proteomes" id="UP000430345">
    <property type="component" value="Unassembled WGS sequence"/>
</dbReference>
<dbReference type="Gene3D" id="3.30.565.40">
    <property type="entry name" value="Fervidobacterium nodosum Rt17-B1 like"/>
    <property type="match status" value="1"/>
</dbReference>
<dbReference type="PANTHER" id="PTHR37841:SF1">
    <property type="entry name" value="DUF3298 DOMAIN-CONTAINING PROTEIN"/>
    <property type="match status" value="1"/>
</dbReference>
<dbReference type="Pfam" id="PF11738">
    <property type="entry name" value="DUF3298"/>
    <property type="match status" value="1"/>
</dbReference>
<feature type="domain" description="DUF3298" evidence="1">
    <location>
        <begin position="500"/>
        <end position="573"/>
    </location>
</feature>
<accession>A0A6I1MKK0</accession>
<name>A0A6I1MKK0_9CLOT</name>
<dbReference type="PANTHER" id="PTHR37841">
    <property type="entry name" value="GLR2918 PROTEIN"/>
    <property type="match status" value="1"/>
</dbReference>
<sequence>MSSKSRKEKMNLVKKYYKNYYEEFSTSLYPAFSNTRLGNFYGYINNKGNWVIYPEFQYASFFYNNKVAIVKKNDLFGVINLQGQYIVKPIYNELLNYKNNLAIYDLEGKKGIIDICGNKLNKIEYDFIEYYGENMYVVAREDKNGIMLYGYIDKFGNEIIIPKYVKASKFINGYALIKDEEKYFLINKLGEKIKNFSYKYIDKFNGKFMTYSNNDEGPYGYIDIEGNIIISQKYATAGMVKNNLAIISCEENIDLFGVINIRGEYIYPPIYNNIKFIDDDRLALGLPLEHIKNNLINLYAIGDLEGNLLCNFKYLNIDEYKENVASVYDMKNTFFIDRMCKVMDDLPKVKGSGSLVIKDNLIYADIDYNPYYLKVNGKVIYYPNIFIKLNKKYSVIKVKYKGNINYLVYYPKLNGMKNKKEQQKVNRILKSLSMYYEESKDENVYLKNYYYTNFEVQFFNKNLFIPNINSYHYTIGDAHGISKKQTPIIDLNTGVFYKLKDLFYENSKWDEKINNIIENKIKEMSEYKIFQDGFKGINENVGFYVNDKCLFIYFNPYEIAPYSSGIITFKISFNDLEFFINKESDFYKAFN</sequence>
<dbReference type="Gene3D" id="3.90.640.20">
    <property type="entry name" value="Heat-shock cognate protein, ATPase"/>
    <property type="match status" value="1"/>
</dbReference>
<evidence type="ECO:0000313" key="2">
    <source>
        <dbReference type="EMBL" id="MPQ43540.1"/>
    </source>
</evidence>
<gene>
    <name evidence="2" type="ORF">GBZ86_07195</name>
</gene>
<organism evidence="2 3">
    <name type="scientific">Clostridium tarantellae</name>
    <dbReference type="NCBI Taxonomy" id="39493"/>
    <lineage>
        <taxon>Bacteria</taxon>
        <taxon>Bacillati</taxon>
        <taxon>Bacillota</taxon>
        <taxon>Clostridia</taxon>
        <taxon>Eubacteriales</taxon>
        <taxon>Clostridiaceae</taxon>
        <taxon>Clostridium</taxon>
    </lineage>
</organism>
<dbReference type="Pfam" id="PF14903">
    <property type="entry name" value="WG_beta_rep"/>
    <property type="match status" value="5"/>
</dbReference>
<dbReference type="InterPro" id="IPR032774">
    <property type="entry name" value="WG_beta_rep"/>
</dbReference>
<comment type="caution">
    <text evidence="2">The sequence shown here is derived from an EMBL/GenBank/DDBJ whole genome shotgun (WGS) entry which is preliminary data.</text>
</comment>
<keyword evidence="3" id="KW-1185">Reference proteome</keyword>
<reference evidence="2 3" key="1">
    <citation type="submission" date="2019-10" db="EMBL/GenBank/DDBJ databases">
        <title>The Genome Sequence of Clostridium tarantellae Isolated from Fish Brain.</title>
        <authorList>
            <person name="Bano L."/>
            <person name="Kiel M."/>
            <person name="Sales G."/>
            <person name="Doxey A.C."/>
            <person name="Mansfield M.J."/>
            <person name="Schiavone M."/>
            <person name="Rossetto O."/>
            <person name="Pirazzini M."/>
            <person name="Dobrindt U."/>
            <person name="Montecucco C."/>
        </authorList>
    </citation>
    <scope>NUCLEOTIDE SEQUENCE [LARGE SCALE GENOMIC DNA]</scope>
    <source>
        <strain evidence="2 3">DSM 3997</strain>
    </source>
</reference>
<protein>
    <submittedName>
        <fullName evidence="2">DUF3298 domain-containing protein</fullName>
    </submittedName>
</protein>